<dbReference type="GO" id="GO:0006955">
    <property type="term" value="P:immune response"/>
    <property type="evidence" value="ECO:0007669"/>
    <property type="project" value="TreeGrafter"/>
</dbReference>
<keyword evidence="6 13" id="KW-0472">Membrane</keyword>
<evidence type="ECO:0000313" key="15">
    <source>
        <dbReference type="EMBL" id="TWW70788.1"/>
    </source>
</evidence>
<feature type="domain" description="G-protein coupled receptors family 1 profile" evidence="14">
    <location>
        <begin position="335"/>
        <end position="589"/>
    </location>
</feature>
<dbReference type="PROSITE" id="PS00237">
    <property type="entry name" value="G_PROTEIN_RECEP_F1_1"/>
    <property type="match status" value="1"/>
</dbReference>
<dbReference type="SUPFAM" id="SSF81321">
    <property type="entry name" value="Family A G protein-coupled receptor-like"/>
    <property type="match status" value="1"/>
</dbReference>
<evidence type="ECO:0000256" key="11">
    <source>
        <dbReference type="SAM" id="Coils"/>
    </source>
</evidence>
<dbReference type="Gene3D" id="1.20.1070.10">
    <property type="entry name" value="Rhodopsin 7-helix transmembrane proteins"/>
    <property type="match status" value="1"/>
</dbReference>
<dbReference type="PROSITE" id="PS50262">
    <property type="entry name" value="G_PROTEIN_RECEP_F1_2"/>
    <property type="match status" value="1"/>
</dbReference>
<keyword evidence="4 13" id="KW-1133">Transmembrane helix</keyword>
<evidence type="ECO:0000256" key="4">
    <source>
        <dbReference type="ARBA" id="ARBA00022989"/>
    </source>
</evidence>
<dbReference type="Pfam" id="PF00001">
    <property type="entry name" value="7tm_1"/>
    <property type="match status" value="1"/>
</dbReference>
<dbReference type="Proteomes" id="UP000324091">
    <property type="component" value="Chromosome 17"/>
</dbReference>
<feature type="transmembrane region" description="Helical" evidence="13">
    <location>
        <begin position="577"/>
        <end position="596"/>
    </location>
</feature>
<dbReference type="GO" id="GO:0060326">
    <property type="term" value="P:cell chemotaxis"/>
    <property type="evidence" value="ECO:0007669"/>
    <property type="project" value="TreeGrafter"/>
</dbReference>
<keyword evidence="2" id="KW-1003">Cell membrane</keyword>
<dbReference type="PANTHER" id="PTHR10489:SF664">
    <property type="entry name" value="C-C CHEMOKINE RECEPTOR TYPE 9"/>
    <property type="match status" value="1"/>
</dbReference>
<keyword evidence="9 10" id="KW-0807">Transducer</keyword>
<reference evidence="15 16" key="1">
    <citation type="submission" date="2019-04" db="EMBL/GenBank/DDBJ databases">
        <title>Chromosome genome assembly for Takifugu flavidus.</title>
        <authorList>
            <person name="Xiao S."/>
        </authorList>
    </citation>
    <scope>NUCLEOTIDE SEQUENCE [LARGE SCALE GENOMIC DNA]</scope>
    <source>
        <strain evidence="15">HTHZ2018</strain>
        <tissue evidence="15">Muscle</tissue>
    </source>
</reference>
<evidence type="ECO:0000256" key="13">
    <source>
        <dbReference type="SAM" id="Phobius"/>
    </source>
</evidence>
<evidence type="ECO:0000256" key="8">
    <source>
        <dbReference type="ARBA" id="ARBA00023180"/>
    </source>
</evidence>
<dbReference type="GO" id="GO:0019957">
    <property type="term" value="F:C-C chemokine binding"/>
    <property type="evidence" value="ECO:0007669"/>
    <property type="project" value="TreeGrafter"/>
</dbReference>
<feature type="compositionally biased region" description="Polar residues" evidence="12">
    <location>
        <begin position="629"/>
        <end position="640"/>
    </location>
</feature>
<keyword evidence="7 10" id="KW-0675">Receptor</keyword>
<protein>
    <submittedName>
        <fullName evidence="15">C-C chemokine receptor type 9</fullName>
    </submittedName>
</protein>
<evidence type="ECO:0000256" key="5">
    <source>
        <dbReference type="ARBA" id="ARBA00023040"/>
    </source>
</evidence>
<keyword evidence="8" id="KW-0325">Glycoprotein</keyword>
<dbReference type="PANTHER" id="PTHR10489">
    <property type="entry name" value="CELL ADHESION MOLECULE"/>
    <property type="match status" value="1"/>
</dbReference>
<evidence type="ECO:0000256" key="10">
    <source>
        <dbReference type="RuleBase" id="RU000688"/>
    </source>
</evidence>
<feature type="compositionally biased region" description="Basic and acidic residues" evidence="12">
    <location>
        <begin position="246"/>
        <end position="260"/>
    </location>
</feature>
<dbReference type="AlphaFoldDB" id="A0A5C6NVD5"/>
<name>A0A5C6NVD5_9TELE</name>
<dbReference type="PRINTS" id="PR00657">
    <property type="entry name" value="CCCHEMOKINER"/>
</dbReference>
<dbReference type="CDD" id="cd15174">
    <property type="entry name" value="7tmA_CCR9"/>
    <property type="match status" value="1"/>
</dbReference>
<keyword evidence="16" id="KW-1185">Reference proteome</keyword>
<evidence type="ECO:0000256" key="12">
    <source>
        <dbReference type="SAM" id="MobiDB-lite"/>
    </source>
</evidence>
<dbReference type="GO" id="GO:0009897">
    <property type="term" value="C:external side of plasma membrane"/>
    <property type="evidence" value="ECO:0007669"/>
    <property type="project" value="TreeGrafter"/>
</dbReference>
<dbReference type="FunFam" id="1.20.1070.10:FF:000035">
    <property type="entry name" value="C-C chemokine receptor type 6"/>
    <property type="match status" value="1"/>
</dbReference>
<evidence type="ECO:0000313" key="16">
    <source>
        <dbReference type="Proteomes" id="UP000324091"/>
    </source>
</evidence>
<feature type="transmembrane region" description="Helical" evidence="13">
    <location>
        <begin position="438"/>
        <end position="458"/>
    </location>
</feature>
<evidence type="ECO:0000256" key="2">
    <source>
        <dbReference type="ARBA" id="ARBA00022475"/>
    </source>
</evidence>
<feature type="region of interest" description="Disordered" evidence="12">
    <location>
        <begin position="110"/>
        <end position="169"/>
    </location>
</feature>
<dbReference type="InterPro" id="IPR000355">
    <property type="entry name" value="Chemokine_rcpt"/>
</dbReference>
<feature type="region of interest" description="Disordered" evidence="12">
    <location>
        <begin position="236"/>
        <end position="262"/>
    </location>
</feature>
<comment type="subcellular location">
    <subcellularLocation>
        <location evidence="1">Cell membrane</location>
        <topology evidence="1">Multi-pass membrane protein</topology>
    </subcellularLocation>
</comment>
<organism evidence="15 16">
    <name type="scientific">Takifugu flavidus</name>
    <name type="common">sansaifugu</name>
    <dbReference type="NCBI Taxonomy" id="433684"/>
    <lineage>
        <taxon>Eukaryota</taxon>
        <taxon>Metazoa</taxon>
        <taxon>Chordata</taxon>
        <taxon>Craniata</taxon>
        <taxon>Vertebrata</taxon>
        <taxon>Euteleostomi</taxon>
        <taxon>Actinopterygii</taxon>
        <taxon>Neopterygii</taxon>
        <taxon>Teleostei</taxon>
        <taxon>Neoteleostei</taxon>
        <taxon>Acanthomorphata</taxon>
        <taxon>Eupercaria</taxon>
        <taxon>Tetraodontiformes</taxon>
        <taxon>Tetradontoidea</taxon>
        <taxon>Tetraodontidae</taxon>
        <taxon>Takifugu</taxon>
    </lineage>
</organism>
<evidence type="ECO:0000259" key="14">
    <source>
        <dbReference type="PROSITE" id="PS50262"/>
    </source>
</evidence>
<dbReference type="GO" id="GO:0007204">
    <property type="term" value="P:positive regulation of cytosolic calcium ion concentration"/>
    <property type="evidence" value="ECO:0007669"/>
    <property type="project" value="TreeGrafter"/>
</dbReference>
<accession>A0A5C6NVD5</accession>
<feature type="transmembrane region" description="Helical" evidence="13">
    <location>
        <begin position="324"/>
        <end position="344"/>
    </location>
</feature>
<sequence length="640" mass="71972">MWFTDSRPVGGCPGDHKPWVTSDLKVLLNKKKTAFTAGDPAELRRVQKELKRSLKESKDAYRKKLEERLERNQTRDVWSGMRTIPGFQKKGIRSADGNVDQANELNQFFNRFDSSSPSPSCPNIPLDNKGSPSHLPEPLTPLPTSSPSPLLTPYMDPSMSPIPPTGLSFTSGQVRRELERLNQRKAAGPDGISPRVLRSCSRQLCGILQHLFNQSLHLQRIPVLWKTSCLVPVPKKTHPVAPRDNAGGERESPGQREGKRGCNGAGLPLAKTQHLHLKPPHFFLNILWNLSDYDEDYDIGPTENSGMCDKSWVRSFRSHYEPPLFWIIFILGAVGNLLVVWIYSTERNRLKTMTDVYLLNLAVADLLFLSTLPFWAMDAVSGWDFGVALCKMVSAVYRINFFSSMLLLTCISVDRYISIVQVTKAQNTKKQRLFCSKLICLGVWMVSALLALPEFIFAKVKTDLKDQSFCTLVYWNNEDNRTKILVLSIQICMGFCLPLLFMFFCYSFIIRTLLQARSFQKHKALRVIFAVVLAFILSQLPFNALLIFEATQAANTTLTNCQTISGFNVVEQVAKSLAYTHACLNPFLYVFIGVRFRQDLLRIAKGCAGRLGYGGHSKPPVVPKRPSVMSDTDTTPALSI</sequence>
<dbReference type="GO" id="GO:0019722">
    <property type="term" value="P:calcium-mediated signaling"/>
    <property type="evidence" value="ECO:0007669"/>
    <property type="project" value="TreeGrafter"/>
</dbReference>
<proteinExistence type="inferred from homology"/>
<keyword evidence="5 10" id="KW-0297">G-protein coupled receptor</keyword>
<dbReference type="InterPro" id="IPR017452">
    <property type="entry name" value="GPCR_Rhodpsn_7TM"/>
</dbReference>
<feature type="transmembrane region" description="Helical" evidence="13">
    <location>
        <begin position="396"/>
        <end position="417"/>
    </location>
</feature>
<gene>
    <name evidence="15" type="ORF">D4764_17G0002710</name>
</gene>
<dbReference type="GO" id="GO:0016493">
    <property type="term" value="F:C-C chemokine receptor activity"/>
    <property type="evidence" value="ECO:0007669"/>
    <property type="project" value="TreeGrafter"/>
</dbReference>
<feature type="transmembrane region" description="Helical" evidence="13">
    <location>
        <begin position="356"/>
        <end position="376"/>
    </location>
</feature>
<evidence type="ECO:0000256" key="6">
    <source>
        <dbReference type="ARBA" id="ARBA00023136"/>
    </source>
</evidence>
<comment type="similarity">
    <text evidence="10">Belongs to the G-protein coupled receptor 1 family.</text>
</comment>
<dbReference type="EMBL" id="RHFK02000009">
    <property type="protein sequence ID" value="TWW70788.1"/>
    <property type="molecule type" value="Genomic_DNA"/>
</dbReference>
<feature type="coiled-coil region" evidence="11">
    <location>
        <begin position="43"/>
        <end position="71"/>
    </location>
</feature>
<comment type="caution">
    <text evidence="15">The sequence shown here is derived from an EMBL/GenBank/DDBJ whole genome shotgun (WGS) entry which is preliminary data.</text>
</comment>
<dbReference type="PRINTS" id="PR00237">
    <property type="entry name" value="GPCRRHODOPSN"/>
</dbReference>
<evidence type="ECO:0000256" key="9">
    <source>
        <dbReference type="ARBA" id="ARBA00023224"/>
    </source>
</evidence>
<feature type="region of interest" description="Disordered" evidence="12">
    <location>
        <begin position="618"/>
        <end position="640"/>
    </location>
</feature>
<feature type="transmembrane region" description="Helical" evidence="13">
    <location>
        <begin position="484"/>
        <end position="506"/>
    </location>
</feature>
<dbReference type="InterPro" id="IPR050119">
    <property type="entry name" value="CCR1-9-like"/>
</dbReference>
<evidence type="ECO:0000256" key="7">
    <source>
        <dbReference type="ARBA" id="ARBA00023170"/>
    </source>
</evidence>
<feature type="transmembrane region" description="Helical" evidence="13">
    <location>
        <begin position="527"/>
        <end position="548"/>
    </location>
</feature>
<evidence type="ECO:0000256" key="3">
    <source>
        <dbReference type="ARBA" id="ARBA00022692"/>
    </source>
</evidence>
<evidence type="ECO:0000256" key="1">
    <source>
        <dbReference type="ARBA" id="ARBA00004651"/>
    </source>
</evidence>
<keyword evidence="3 10" id="KW-0812">Transmembrane</keyword>
<dbReference type="InterPro" id="IPR000276">
    <property type="entry name" value="GPCR_Rhodpsn"/>
</dbReference>
<keyword evidence="11" id="KW-0175">Coiled coil</keyword>